<dbReference type="Gene3D" id="3.40.50.1820">
    <property type="entry name" value="alpha/beta hydrolase"/>
    <property type="match status" value="1"/>
</dbReference>
<dbReference type="PANTHER" id="PTHR17630">
    <property type="entry name" value="DIENELACTONE HYDROLASE"/>
    <property type="match status" value="1"/>
</dbReference>
<organism evidence="2 3">
    <name type="scientific">Fusarium albosuccineum</name>
    <dbReference type="NCBI Taxonomy" id="1237068"/>
    <lineage>
        <taxon>Eukaryota</taxon>
        <taxon>Fungi</taxon>
        <taxon>Dikarya</taxon>
        <taxon>Ascomycota</taxon>
        <taxon>Pezizomycotina</taxon>
        <taxon>Sordariomycetes</taxon>
        <taxon>Hypocreomycetidae</taxon>
        <taxon>Hypocreales</taxon>
        <taxon>Nectriaceae</taxon>
        <taxon>Fusarium</taxon>
        <taxon>Fusarium decemcellulare species complex</taxon>
    </lineage>
</organism>
<dbReference type="Proteomes" id="UP000554235">
    <property type="component" value="Unassembled WGS sequence"/>
</dbReference>
<evidence type="ECO:0000313" key="2">
    <source>
        <dbReference type="EMBL" id="KAF4452775.1"/>
    </source>
</evidence>
<keyword evidence="2" id="KW-0378">Hydrolase</keyword>
<gene>
    <name evidence="2" type="ORF">FALBO_16117</name>
</gene>
<feature type="domain" description="Dienelactone hydrolase" evidence="1">
    <location>
        <begin position="29"/>
        <end position="244"/>
    </location>
</feature>
<evidence type="ECO:0000259" key="1">
    <source>
        <dbReference type="Pfam" id="PF01738"/>
    </source>
</evidence>
<sequence length="248" mass="27117">MSISSCCVKGFEWDGTPNGRTEQLAGLDTYVTGDNSKAAVLVIHDLFGWTFPNIRLLADHYAKEADVTAYVPDFFGGDSLPADLLAAEKWGEMDMAGFLGRNSRGIREPEISAFAKSLREKYTKVGAIGFCYGGWAVFRLGAKEHEPPLVDCVSAGHPSLLKAEDIDGVNVPVQILAPEIDPVYTAELKLHTFQHLQAVGLPFDYQHFPGVVHACLVRGDPEKTGERAALERGKNAAVAWMRQFLHEG</sequence>
<dbReference type="InterPro" id="IPR002925">
    <property type="entry name" value="Dienelactn_hydro"/>
</dbReference>
<proteinExistence type="predicted"/>
<comment type="caution">
    <text evidence="2">The sequence shown here is derived from an EMBL/GenBank/DDBJ whole genome shotgun (WGS) entry which is preliminary data.</text>
</comment>
<evidence type="ECO:0000313" key="3">
    <source>
        <dbReference type="Proteomes" id="UP000554235"/>
    </source>
</evidence>
<dbReference type="AlphaFoldDB" id="A0A8H4NYT3"/>
<dbReference type="PANTHER" id="PTHR17630:SF55">
    <property type="entry name" value="DIENELACTONE HYDROLASE FAMILY PROTEIN (AFU_ORTHOLOGUE AFUA_1G01900)"/>
    <property type="match status" value="1"/>
</dbReference>
<accession>A0A8H4NYT3</accession>
<name>A0A8H4NYT3_9HYPO</name>
<dbReference type="EMBL" id="JAADYS010002943">
    <property type="protein sequence ID" value="KAF4452775.1"/>
    <property type="molecule type" value="Genomic_DNA"/>
</dbReference>
<reference evidence="2 3" key="1">
    <citation type="submission" date="2020-01" db="EMBL/GenBank/DDBJ databases">
        <title>Identification and distribution of gene clusters putatively required for synthesis of sphingolipid metabolism inhibitors in phylogenetically diverse species of the filamentous fungus Fusarium.</title>
        <authorList>
            <person name="Kim H.-S."/>
            <person name="Busman M."/>
            <person name="Brown D.W."/>
            <person name="Divon H."/>
            <person name="Uhlig S."/>
            <person name="Proctor R.H."/>
        </authorList>
    </citation>
    <scope>NUCLEOTIDE SEQUENCE [LARGE SCALE GENOMIC DNA]</scope>
    <source>
        <strain evidence="2 3">NRRL 20459</strain>
    </source>
</reference>
<protein>
    <submittedName>
        <fullName evidence="2">Dienelactone hydrolase family</fullName>
    </submittedName>
</protein>
<dbReference type="InterPro" id="IPR029058">
    <property type="entry name" value="AB_hydrolase_fold"/>
</dbReference>
<keyword evidence="3" id="KW-1185">Reference proteome</keyword>
<dbReference type="Pfam" id="PF01738">
    <property type="entry name" value="DLH"/>
    <property type="match status" value="1"/>
</dbReference>
<dbReference type="OrthoDB" id="10019231at2759"/>
<dbReference type="GO" id="GO:0016787">
    <property type="term" value="F:hydrolase activity"/>
    <property type="evidence" value="ECO:0007669"/>
    <property type="project" value="UniProtKB-KW"/>
</dbReference>
<dbReference type="SUPFAM" id="SSF53474">
    <property type="entry name" value="alpha/beta-Hydrolases"/>
    <property type="match status" value="1"/>
</dbReference>